<reference evidence="2 3" key="1">
    <citation type="submission" date="2016-11" db="EMBL/GenBank/DDBJ databases">
        <authorList>
            <person name="Jaros S."/>
            <person name="Januszkiewicz K."/>
            <person name="Wedrychowicz H."/>
        </authorList>
    </citation>
    <scope>NUCLEOTIDE SEQUENCE [LARGE SCALE GENOMIC DNA]</scope>
    <source>
        <strain evidence="2 3">BPI-34</strain>
    </source>
</reference>
<gene>
    <name evidence="2" type="ORF">SAMN04488494_0615</name>
</gene>
<protein>
    <recommendedName>
        <fullName evidence="4">Lipoprotein</fullName>
    </recommendedName>
</protein>
<proteinExistence type="predicted"/>
<dbReference type="OrthoDB" id="5873496at2"/>
<accession>A0A1M7D3M5</accession>
<evidence type="ECO:0008006" key="4">
    <source>
        <dbReference type="Google" id="ProtNLM"/>
    </source>
</evidence>
<dbReference type="AlphaFoldDB" id="A0A1M7D3M5"/>
<feature type="signal peptide" evidence="1">
    <location>
        <begin position="1"/>
        <end position="18"/>
    </location>
</feature>
<dbReference type="EMBL" id="FRCJ01000001">
    <property type="protein sequence ID" value="SHL73993.1"/>
    <property type="molecule type" value="Genomic_DNA"/>
</dbReference>
<evidence type="ECO:0000313" key="3">
    <source>
        <dbReference type="Proteomes" id="UP000184280"/>
    </source>
</evidence>
<name>A0A1M7D3M5_XYLRU</name>
<evidence type="ECO:0000313" key="2">
    <source>
        <dbReference type="EMBL" id="SHL73993.1"/>
    </source>
</evidence>
<feature type="chain" id="PRO_5012477951" description="Lipoprotein" evidence="1">
    <location>
        <begin position="19"/>
        <end position="118"/>
    </location>
</feature>
<sequence length="118" mass="13651">MKKLIIALLMMAAVPACAQRIDKPGEPYEYFIYVEPISDLSGTFKAKIDLMDKKGRDYLVDENNKKIEFNSESEVINYMTKRGWKFVDVIVANKQYDILFKKEVHSDSEAKSFITTDK</sequence>
<evidence type="ECO:0000256" key="1">
    <source>
        <dbReference type="SAM" id="SignalP"/>
    </source>
</evidence>
<dbReference type="RefSeq" id="WP_139294599.1">
    <property type="nucleotide sequence ID" value="NZ_FRCJ01000001.1"/>
</dbReference>
<organism evidence="2 3">
    <name type="scientific">Xylanibacter ruminicola</name>
    <name type="common">Prevotella ruminicola</name>
    <dbReference type="NCBI Taxonomy" id="839"/>
    <lineage>
        <taxon>Bacteria</taxon>
        <taxon>Pseudomonadati</taxon>
        <taxon>Bacteroidota</taxon>
        <taxon>Bacteroidia</taxon>
        <taxon>Bacteroidales</taxon>
        <taxon>Prevotellaceae</taxon>
        <taxon>Xylanibacter</taxon>
    </lineage>
</organism>
<keyword evidence="1" id="KW-0732">Signal</keyword>
<dbReference type="Proteomes" id="UP000184280">
    <property type="component" value="Unassembled WGS sequence"/>
</dbReference>